<reference evidence="11" key="1">
    <citation type="submission" date="2018-07" db="EMBL/GenBank/DDBJ databases">
        <title>Genome sequence of Erythrobacter strain YH-07, an antagonistic bacterium isolated from Yellow Sea.</title>
        <authorList>
            <person name="Tang T."/>
            <person name="Liu Q."/>
            <person name="Sun X."/>
        </authorList>
    </citation>
    <scope>NUCLEOTIDE SEQUENCE [LARGE SCALE GENOMIC DNA]</scope>
    <source>
        <strain evidence="11">YH-07</strain>
    </source>
</reference>
<feature type="region of interest" description="Disordered" evidence="8">
    <location>
        <begin position="1"/>
        <end position="29"/>
    </location>
</feature>
<dbReference type="GO" id="GO:0005886">
    <property type="term" value="C:plasma membrane"/>
    <property type="evidence" value="ECO:0007669"/>
    <property type="project" value="UniProtKB-SubCell"/>
</dbReference>
<evidence type="ECO:0000256" key="5">
    <source>
        <dbReference type="ARBA" id="ARBA00022989"/>
    </source>
</evidence>
<evidence type="ECO:0000256" key="8">
    <source>
        <dbReference type="SAM" id="MobiDB-lite"/>
    </source>
</evidence>
<evidence type="ECO:0000259" key="9">
    <source>
        <dbReference type="Pfam" id="PF09976"/>
    </source>
</evidence>
<accession>A0A345YE11</accession>
<dbReference type="Pfam" id="PF09976">
    <property type="entry name" value="TPR_21"/>
    <property type="match status" value="1"/>
</dbReference>
<evidence type="ECO:0000256" key="6">
    <source>
        <dbReference type="ARBA" id="ARBA00023136"/>
    </source>
</evidence>
<keyword evidence="6" id="KW-0472">Membrane</keyword>
<organism evidence="10 11">
    <name type="scientific">Erythrobacter aureus</name>
    <dbReference type="NCBI Taxonomy" id="2182384"/>
    <lineage>
        <taxon>Bacteria</taxon>
        <taxon>Pseudomonadati</taxon>
        <taxon>Pseudomonadota</taxon>
        <taxon>Alphaproteobacteria</taxon>
        <taxon>Sphingomonadales</taxon>
        <taxon>Erythrobacteraceae</taxon>
        <taxon>Erythrobacter/Porphyrobacter group</taxon>
        <taxon>Erythrobacter</taxon>
    </lineage>
</organism>
<keyword evidence="5" id="KW-1133">Transmembrane helix</keyword>
<keyword evidence="4" id="KW-0812">Transmembrane</keyword>
<dbReference type="PANTHER" id="PTHR38035">
    <property type="entry name" value="UPF0070 PROTEIN YFGM"/>
    <property type="match status" value="1"/>
</dbReference>
<feature type="domain" description="Ancillary SecYEG translocon subunit/Cell division coordinator CpoB TPR" evidence="9">
    <location>
        <begin position="46"/>
        <end position="217"/>
    </location>
</feature>
<dbReference type="Proteomes" id="UP000254508">
    <property type="component" value="Chromosome"/>
</dbReference>
<dbReference type="PANTHER" id="PTHR38035:SF1">
    <property type="entry name" value="ANCILLARY SECYEG TRANSLOCON SUBUNIT"/>
    <property type="match status" value="1"/>
</dbReference>
<sequence length="271" mass="28796">MEPAAVALTPKNQLSREEKRAKQQSAEQEALLREVDDAVRQGDAQEFLDKWGKPLLGLLILGLASFGGYLYWDSRQEAAMESDSEALVGALDQIQAGNVGSGFDRLEDLAGKEGSGAAAAAAMMRAGIAEQRGDTEQAVTLFKAVADNDDAAPAMRDLARLRATAIDYDSMESAEIIAALKPLAVPGKAYFASAGELLAHAYLDQGKRDEAGTLFAQIAKDEESPESLRSRARQMAGVLGVDAIEDVNELLEEQRVERGGADGEGAVVATE</sequence>
<dbReference type="OrthoDB" id="7173339at2"/>
<dbReference type="AlphaFoldDB" id="A0A345YE11"/>
<keyword evidence="11" id="KW-1185">Reference proteome</keyword>
<evidence type="ECO:0000256" key="1">
    <source>
        <dbReference type="ARBA" id="ARBA00004167"/>
    </source>
</evidence>
<evidence type="ECO:0000256" key="7">
    <source>
        <dbReference type="ARBA" id="ARBA00023186"/>
    </source>
</evidence>
<dbReference type="EMBL" id="CP031357">
    <property type="protein sequence ID" value="AXK42163.1"/>
    <property type="molecule type" value="Genomic_DNA"/>
</dbReference>
<dbReference type="KEGG" id="err:DVR09_07265"/>
<comment type="subcellular location">
    <subcellularLocation>
        <location evidence="2">Cell membrane</location>
    </subcellularLocation>
    <subcellularLocation>
        <location evidence="1">Membrane</location>
        <topology evidence="1">Single-pass membrane protein</topology>
    </subcellularLocation>
</comment>
<dbReference type="InterPro" id="IPR026039">
    <property type="entry name" value="YfgM"/>
</dbReference>
<evidence type="ECO:0000256" key="4">
    <source>
        <dbReference type="ARBA" id="ARBA00022692"/>
    </source>
</evidence>
<keyword evidence="3" id="KW-1003">Cell membrane</keyword>
<evidence type="ECO:0000256" key="2">
    <source>
        <dbReference type="ARBA" id="ARBA00004236"/>
    </source>
</evidence>
<dbReference type="GO" id="GO:0044877">
    <property type="term" value="F:protein-containing complex binding"/>
    <property type="evidence" value="ECO:0007669"/>
    <property type="project" value="InterPro"/>
</dbReference>
<keyword evidence="7" id="KW-0143">Chaperone</keyword>
<gene>
    <name evidence="10" type="ORF">DVR09_07265</name>
</gene>
<name>A0A345YE11_9SPHN</name>
<evidence type="ECO:0000313" key="11">
    <source>
        <dbReference type="Proteomes" id="UP000254508"/>
    </source>
</evidence>
<evidence type="ECO:0000256" key="3">
    <source>
        <dbReference type="ARBA" id="ARBA00022475"/>
    </source>
</evidence>
<evidence type="ECO:0000313" key="10">
    <source>
        <dbReference type="EMBL" id="AXK42163.1"/>
    </source>
</evidence>
<proteinExistence type="predicted"/>
<protein>
    <recommendedName>
        <fullName evidence="9">Ancillary SecYEG translocon subunit/Cell division coordinator CpoB TPR domain-containing protein</fullName>
    </recommendedName>
</protein>
<dbReference type="InterPro" id="IPR018704">
    <property type="entry name" value="SecYEG/CpoB_TPR"/>
</dbReference>